<name>A0A2V5HBT4_ASPV1</name>
<evidence type="ECO:0000313" key="3">
    <source>
        <dbReference type="Proteomes" id="UP000249829"/>
    </source>
</evidence>
<dbReference type="EMBL" id="KZ825114">
    <property type="protein sequence ID" value="PYI21838.1"/>
    <property type="molecule type" value="Genomic_DNA"/>
</dbReference>
<dbReference type="AlphaFoldDB" id="A0A2V5HBT4"/>
<dbReference type="STRING" id="1450538.A0A2V5HBT4"/>
<dbReference type="Proteomes" id="UP000249829">
    <property type="component" value="Unassembled WGS sequence"/>
</dbReference>
<organism evidence="2 3">
    <name type="scientific">Aspergillus violaceofuscus (strain CBS 115571)</name>
    <dbReference type="NCBI Taxonomy" id="1450538"/>
    <lineage>
        <taxon>Eukaryota</taxon>
        <taxon>Fungi</taxon>
        <taxon>Dikarya</taxon>
        <taxon>Ascomycota</taxon>
        <taxon>Pezizomycotina</taxon>
        <taxon>Eurotiomycetes</taxon>
        <taxon>Eurotiomycetidae</taxon>
        <taxon>Eurotiales</taxon>
        <taxon>Aspergillaceae</taxon>
        <taxon>Aspergillus</taxon>
    </lineage>
</organism>
<keyword evidence="1" id="KW-1133">Transmembrane helix</keyword>
<feature type="non-terminal residue" evidence="2">
    <location>
        <position position="1"/>
    </location>
</feature>
<keyword evidence="1" id="KW-0472">Membrane</keyword>
<accession>A0A2V5HBT4</accession>
<evidence type="ECO:0000256" key="1">
    <source>
        <dbReference type="SAM" id="Phobius"/>
    </source>
</evidence>
<feature type="transmembrane region" description="Helical" evidence="1">
    <location>
        <begin position="12"/>
        <end position="37"/>
    </location>
</feature>
<keyword evidence="3" id="KW-1185">Reference proteome</keyword>
<proteinExistence type="predicted"/>
<sequence length="64" mass="7026">SGLGWDDWQGGLINVGILGMFIVQQVTLSVNSLAHWLGSSPFEDRLSPRDRPSTAVLAFRGRRS</sequence>
<evidence type="ECO:0000313" key="2">
    <source>
        <dbReference type="EMBL" id="PYI21838.1"/>
    </source>
</evidence>
<protein>
    <submittedName>
        <fullName evidence="2">Uncharacterized protein</fullName>
    </submittedName>
</protein>
<reference evidence="2 3" key="1">
    <citation type="submission" date="2018-02" db="EMBL/GenBank/DDBJ databases">
        <title>The genomes of Aspergillus section Nigri reveals drivers in fungal speciation.</title>
        <authorList>
            <consortium name="DOE Joint Genome Institute"/>
            <person name="Vesth T.C."/>
            <person name="Nybo J."/>
            <person name="Theobald S."/>
            <person name="Brandl J."/>
            <person name="Frisvad J.C."/>
            <person name="Nielsen K.F."/>
            <person name="Lyhne E.K."/>
            <person name="Kogle M.E."/>
            <person name="Kuo A."/>
            <person name="Riley R."/>
            <person name="Clum A."/>
            <person name="Nolan M."/>
            <person name="Lipzen A."/>
            <person name="Salamov A."/>
            <person name="Henrissat B."/>
            <person name="Wiebenga A."/>
            <person name="De vries R.P."/>
            <person name="Grigoriev I.V."/>
            <person name="Mortensen U.H."/>
            <person name="Andersen M.R."/>
            <person name="Baker S.E."/>
        </authorList>
    </citation>
    <scope>NUCLEOTIDE SEQUENCE [LARGE SCALE GENOMIC DNA]</scope>
    <source>
        <strain evidence="2 3">CBS 115571</strain>
    </source>
</reference>
<keyword evidence="1" id="KW-0812">Transmembrane</keyword>
<gene>
    <name evidence="2" type="ORF">BO99DRAFT_327305</name>
</gene>